<dbReference type="InterPro" id="IPR008995">
    <property type="entry name" value="Mo/tungstate-bd_C_term_dom"/>
</dbReference>
<evidence type="ECO:0000259" key="4">
    <source>
        <dbReference type="PROSITE" id="PS50893"/>
    </source>
</evidence>
<keyword evidence="3 5" id="KW-0067">ATP-binding</keyword>
<dbReference type="InterPro" id="IPR017871">
    <property type="entry name" value="ABC_transporter-like_CS"/>
</dbReference>
<comment type="caution">
    <text evidence="5">The sequence shown here is derived from an EMBL/GenBank/DDBJ whole genome shotgun (WGS) entry which is preliminary data.</text>
</comment>
<dbReference type="InterPro" id="IPR015855">
    <property type="entry name" value="ABC_transpr_MalK-like"/>
</dbReference>
<dbReference type="InterPro" id="IPR012340">
    <property type="entry name" value="NA-bd_OB-fold"/>
</dbReference>
<dbReference type="FunFam" id="3.40.50.300:FF:000042">
    <property type="entry name" value="Maltose/maltodextrin ABC transporter, ATP-binding protein"/>
    <property type="match status" value="1"/>
</dbReference>
<dbReference type="InParanoid" id="A0A397RUE3"/>
<dbReference type="GO" id="GO:0016887">
    <property type="term" value="F:ATP hydrolysis activity"/>
    <property type="evidence" value="ECO:0007669"/>
    <property type="project" value="InterPro"/>
</dbReference>
<dbReference type="InterPro" id="IPR040582">
    <property type="entry name" value="OB_MalK-like"/>
</dbReference>
<dbReference type="GO" id="GO:0055052">
    <property type="term" value="C:ATP-binding cassette (ABC) transporter complex, substrate-binding subunit-containing"/>
    <property type="evidence" value="ECO:0007669"/>
    <property type="project" value="TreeGrafter"/>
</dbReference>
<dbReference type="Gene3D" id="2.40.50.140">
    <property type="entry name" value="Nucleic acid-binding proteins"/>
    <property type="match status" value="1"/>
</dbReference>
<accession>A0A397RUE3</accession>
<evidence type="ECO:0000313" key="5">
    <source>
        <dbReference type="EMBL" id="RIA77803.1"/>
    </source>
</evidence>
<keyword evidence="6" id="KW-1185">Reference proteome</keyword>
<dbReference type="SUPFAM" id="SSF52540">
    <property type="entry name" value="P-loop containing nucleoside triphosphate hydrolases"/>
    <property type="match status" value="1"/>
</dbReference>
<dbReference type="Gene3D" id="2.40.50.100">
    <property type="match status" value="1"/>
</dbReference>
<dbReference type="EMBL" id="QXEV01000006">
    <property type="protein sequence ID" value="RIA77803.1"/>
    <property type="molecule type" value="Genomic_DNA"/>
</dbReference>
<dbReference type="OrthoDB" id="394852at2"/>
<proteinExistence type="predicted"/>
<dbReference type="PANTHER" id="PTHR43875">
    <property type="entry name" value="MALTODEXTRIN IMPORT ATP-BINDING PROTEIN MSMX"/>
    <property type="match status" value="1"/>
</dbReference>
<keyword evidence="2" id="KW-0547">Nucleotide-binding</keyword>
<evidence type="ECO:0000256" key="3">
    <source>
        <dbReference type="ARBA" id="ARBA00022840"/>
    </source>
</evidence>
<evidence type="ECO:0000313" key="6">
    <source>
        <dbReference type="Proteomes" id="UP000266506"/>
    </source>
</evidence>
<protein>
    <submittedName>
        <fullName evidence="5">Multiple sugar transport system ATP-binding protein</fullName>
    </submittedName>
</protein>
<feature type="domain" description="ABC transporter" evidence="4">
    <location>
        <begin position="5"/>
        <end position="236"/>
    </location>
</feature>
<dbReference type="CDD" id="cd03301">
    <property type="entry name" value="ABC_MalK_N"/>
    <property type="match status" value="1"/>
</dbReference>
<sequence>MAQEVILKDVNKVYPNGFHAVYDFNIEIQKGEFIVLCGPSGCGKSTTLRMIAGLEEISSGELLINNKKVNNVAPADRDIAMVFQNYALYAHMTVYHNMAFSLTIRKIDPVEIHARVMKAADILGLIPYLNRKPKQLSGGQRQRVALGRAIVRNPVVFLLDEPLSNLDAKLRGSMRKELMQLHERLNTTFIYVTHDQVEALTLATRIVVMKDGYVKQIASPKEMFDKPEDLFVAGFIGTPPMNIVDGTIDANLEYFTHDATGVQLKLTEHQTEILGSYAGKQVKFGIRPEYVYIDEKSLAKFKDSTVHMSIDYTEYLGAYNLVYAKFGEDPFVAKVTERNQIEVTEADFALDMEKAHFFDVETTKRIR</sequence>
<dbReference type="GO" id="GO:0008643">
    <property type="term" value="P:carbohydrate transport"/>
    <property type="evidence" value="ECO:0007669"/>
    <property type="project" value="InterPro"/>
</dbReference>
<dbReference type="Proteomes" id="UP000266506">
    <property type="component" value="Unassembled WGS sequence"/>
</dbReference>
<dbReference type="Gene3D" id="3.40.50.300">
    <property type="entry name" value="P-loop containing nucleotide triphosphate hydrolases"/>
    <property type="match status" value="1"/>
</dbReference>
<reference evidence="5 6" key="1">
    <citation type="submission" date="2018-08" db="EMBL/GenBank/DDBJ databases">
        <title>Genomic Encyclopedia of Archaeal and Bacterial Type Strains, Phase II (KMG-II): from individual species to whole genera.</title>
        <authorList>
            <person name="Goeker M."/>
        </authorList>
    </citation>
    <scope>NUCLEOTIDE SEQUENCE [LARGE SCALE GENOMIC DNA]</scope>
    <source>
        <strain evidence="5 6">ATCC 27112</strain>
    </source>
</reference>
<keyword evidence="1" id="KW-0813">Transport</keyword>
<dbReference type="AlphaFoldDB" id="A0A397RUE3"/>
<dbReference type="NCBIfam" id="NF008653">
    <property type="entry name" value="PRK11650.1"/>
    <property type="match status" value="1"/>
</dbReference>
<dbReference type="InterPro" id="IPR003439">
    <property type="entry name" value="ABC_transporter-like_ATP-bd"/>
</dbReference>
<organism evidence="5 6">
    <name type="scientific">Anaeroplasma bactoclasticum</name>
    <dbReference type="NCBI Taxonomy" id="2088"/>
    <lineage>
        <taxon>Bacteria</taxon>
        <taxon>Bacillati</taxon>
        <taxon>Mycoplasmatota</taxon>
        <taxon>Mollicutes</taxon>
        <taxon>Anaeroplasmatales</taxon>
        <taxon>Anaeroplasmataceae</taxon>
        <taxon>Anaeroplasma</taxon>
    </lineage>
</organism>
<dbReference type="InterPro" id="IPR003593">
    <property type="entry name" value="AAA+_ATPase"/>
</dbReference>
<dbReference type="InterPro" id="IPR047641">
    <property type="entry name" value="ABC_transpr_MalK/UgpC-like"/>
</dbReference>
<dbReference type="RefSeq" id="WP_119015938.1">
    <property type="nucleotide sequence ID" value="NZ_QXEV01000006.1"/>
</dbReference>
<dbReference type="SUPFAM" id="SSF50331">
    <property type="entry name" value="MOP-like"/>
    <property type="match status" value="1"/>
</dbReference>
<gene>
    <name evidence="5" type="ORF">EI71_00779</name>
</gene>
<dbReference type="PROSITE" id="PS50893">
    <property type="entry name" value="ABC_TRANSPORTER_2"/>
    <property type="match status" value="1"/>
</dbReference>
<dbReference type="PANTHER" id="PTHR43875:SF1">
    <property type="entry name" value="OSMOPROTECTIVE COMPOUNDS UPTAKE ATP-BINDING PROTEIN GGTA"/>
    <property type="match status" value="1"/>
</dbReference>
<dbReference type="PROSITE" id="PS00211">
    <property type="entry name" value="ABC_TRANSPORTER_1"/>
    <property type="match status" value="1"/>
</dbReference>
<dbReference type="GO" id="GO:0005524">
    <property type="term" value="F:ATP binding"/>
    <property type="evidence" value="ECO:0007669"/>
    <property type="project" value="UniProtKB-KW"/>
</dbReference>
<keyword evidence="5" id="KW-0762">Sugar transport</keyword>
<evidence type="ECO:0000256" key="2">
    <source>
        <dbReference type="ARBA" id="ARBA00022741"/>
    </source>
</evidence>
<dbReference type="Pfam" id="PF00005">
    <property type="entry name" value="ABC_tran"/>
    <property type="match status" value="1"/>
</dbReference>
<evidence type="ECO:0000256" key="1">
    <source>
        <dbReference type="ARBA" id="ARBA00022448"/>
    </source>
</evidence>
<dbReference type="GO" id="GO:0140359">
    <property type="term" value="F:ABC-type transporter activity"/>
    <property type="evidence" value="ECO:0007669"/>
    <property type="project" value="InterPro"/>
</dbReference>
<dbReference type="InterPro" id="IPR027417">
    <property type="entry name" value="P-loop_NTPase"/>
</dbReference>
<name>A0A397RUE3_9MOLU</name>
<dbReference type="SMART" id="SM00382">
    <property type="entry name" value="AAA"/>
    <property type="match status" value="1"/>
</dbReference>
<dbReference type="Pfam" id="PF17912">
    <property type="entry name" value="OB_MalK"/>
    <property type="match status" value="1"/>
</dbReference>